<proteinExistence type="predicted"/>
<evidence type="ECO:0000313" key="2">
    <source>
        <dbReference type="WBParaSite" id="L893_g11027.t1"/>
    </source>
</evidence>
<name>A0A1I7XYX0_9BILA</name>
<dbReference type="Proteomes" id="UP000095287">
    <property type="component" value="Unplaced"/>
</dbReference>
<dbReference type="AlphaFoldDB" id="A0A1I7XYX0"/>
<sequence length="341" mass="39177">MDQVPLAFCEHLCDILSIDAVKLAGELSSYYGELAQNATEYRAMYCVAVRKGIQGYSYLQYDRSNLEYRTVSGQVEDISKKYIRNVSIFLQDAENTNVSGELVRRYPNAYFHFSIGSSSINEAWVDLAYSLKRLGSVLLKKELDDEAFRLFQKLVEGWKLSSLITTGSAFQGNIVDMAKWLFLQDQFDVLEISNYDGQWNDAGGLKLASSVCELLDFWLQNSERLKGKSLVVSRDCYGAVQQLEKFVRRGTATLCEKEESKFRDKEHSKIANFKPLYVYRYEEGEESDKRKFYISFKCTQHEKFYSKPTGTVQVAVNAESHVLGWLHCSCHCQKYLRLTFA</sequence>
<protein>
    <submittedName>
        <fullName evidence="2">TIR domain-containing protein</fullName>
    </submittedName>
</protein>
<keyword evidence="1" id="KW-1185">Reference proteome</keyword>
<accession>A0A1I7XYX0</accession>
<evidence type="ECO:0000313" key="1">
    <source>
        <dbReference type="Proteomes" id="UP000095287"/>
    </source>
</evidence>
<reference evidence="2" key="1">
    <citation type="submission" date="2016-11" db="UniProtKB">
        <authorList>
            <consortium name="WormBaseParasite"/>
        </authorList>
    </citation>
    <scope>IDENTIFICATION</scope>
</reference>
<dbReference type="WBParaSite" id="L893_g11027.t1">
    <property type="protein sequence ID" value="L893_g11027.t1"/>
    <property type="gene ID" value="L893_g11027"/>
</dbReference>
<organism evidence="1 2">
    <name type="scientific">Steinernema glaseri</name>
    <dbReference type="NCBI Taxonomy" id="37863"/>
    <lineage>
        <taxon>Eukaryota</taxon>
        <taxon>Metazoa</taxon>
        <taxon>Ecdysozoa</taxon>
        <taxon>Nematoda</taxon>
        <taxon>Chromadorea</taxon>
        <taxon>Rhabditida</taxon>
        <taxon>Tylenchina</taxon>
        <taxon>Panagrolaimomorpha</taxon>
        <taxon>Strongyloidoidea</taxon>
        <taxon>Steinernematidae</taxon>
        <taxon>Steinernema</taxon>
    </lineage>
</organism>